<comment type="caution">
    <text evidence="2">The sequence shown here is derived from an EMBL/GenBank/DDBJ whole genome shotgun (WGS) entry which is preliminary data.</text>
</comment>
<dbReference type="RefSeq" id="WP_209381792.1">
    <property type="nucleotide sequence ID" value="NZ_JAGIZB010000040.1"/>
</dbReference>
<keyword evidence="1" id="KW-0812">Transmembrane</keyword>
<dbReference type="Proteomes" id="UP000681594">
    <property type="component" value="Unassembled WGS sequence"/>
</dbReference>
<protein>
    <submittedName>
        <fullName evidence="2">Uncharacterized protein</fullName>
    </submittedName>
</protein>
<proteinExistence type="predicted"/>
<keyword evidence="3" id="KW-1185">Reference proteome</keyword>
<feature type="transmembrane region" description="Helical" evidence="1">
    <location>
        <begin position="57"/>
        <end position="84"/>
    </location>
</feature>
<reference evidence="2 3" key="1">
    <citation type="submission" date="2021-03" db="EMBL/GenBank/DDBJ databases">
        <authorList>
            <person name="So Y."/>
        </authorList>
    </citation>
    <scope>NUCLEOTIDE SEQUENCE [LARGE SCALE GENOMIC DNA]</scope>
    <source>
        <strain evidence="2 3">SSH11</strain>
    </source>
</reference>
<name>A0ABS4AKG5_9PROT</name>
<evidence type="ECO:0000313" key="2">
    <source>
        <dbReference type="EMBL" id="MBP0447524.1"/>
    </source>
</evidence>
<feature type="transmembrane region" description="Helical" evidence="1">
    <location>
        <begin position="96"/>
        <end position="116"/>
    </location>
</feature>
<keyword evidence="1" id="KW-1133">Transmembrane helix</keyword>
<sequence length="211" mass="22950">MSDGSKSLSLGDVVSVATFAIALLTAWLYVAGWSYTYHYFDRFRIPLLMVDLPKEQVFIYGGLVTWKNPGAAVGIGACIIAFIWACTRWSQRLGRFGVSTLVILAVIGLFVLARVGGTGTARSDFQAQRDSDYRAYPRLSLTLKKETGEAVGTTLADIVTAGCGRLLLVSGGRLFVIRPIRGAAGVELDSFIIPLDRVEVFRIQADYTSCP</sequence>
<dbReference type="EMBL" id="JAGIZB010000040">
    <property type="protein sequence ID" value="MBP0447524.1"/>
    <property type="molecule type" value="Genomic_DNA"/>
</dbReference>
<evidence type="ECO:0000313" key="3">
    <source>
        <dbReference type="Proteomes" id="UP000681594"/>
    </source>
</evidence>
<feature type="transmembrane region" description="Helical" evidence="1">
    <location>
        <begin position="12"/>
        <end position="37"/>
    </location>
</feature>
<keyword evidence="1" id="KW-0472">Membrane</keyword>
<organism evidence="2 3">
    <name type="scientific">Pararoseomonas baculiformis</name>
    <dbReference type="NCBI Taxonomy" id="2820812"/>
    <lineage>
        <taxon>Bacteria</taxon>
        <taxon>Pseudomonadati</taxon>
        <taxon>Pseudomonadota</taxon>
        <taxon>Alphaproteobacteria</taxon>
        <taxon>Acetobacterales</taxon>
        <taxon>Acetobacteraceae</taxon>
        <taxon>Pararoseomonas</taxon>
    </lineage>
</organism>
<accession>A0ABS4AKG5</accession>
<gene>
    <name evidence="2" type="ORF">J8J14_22445</name>
</gene>
<evidence type="ECO:0000256" key="1">
    <source>
        <dbReference type="SAM" id="Phobius"/>
    </source>
</evidence>